<evidence type="ECO:0000313" key="1">
    <source>
        <dbReference type="EMBL" id="AUR51900.1"/>
    </source>
</evidence>
<accession>A0A2I7N641</accession>
<dbReference type="KEGG" id="nba:CUN60_06175"/>
<protein>
    <submittedName>
        <fullName evidence="1">Uncharacterized protein</fullName>
    </submittedName>
</protein>
<gene>
    <name evidence="1" type="ORF">CUN60_06175</name>
</gene>
<keyword evidence="2" id="KW-1185">Reference proteome</keyword>
<dbReference type="AlphaFoldDB" id="A0A2I7N641"/>
<dbReference type="EMBL" id="CP024847">
    <property type="protein sequence ID" value="AUR51900.1"/>
    <property type="molecule type" value="Genomic_DNA"/>
</dbReference>
<name>A0A2I7N641_9NEIS</name>
<evidence type="ECO:0000313" key="2">
    <source>
        <dbReference type="Proteomes" id="UP000236655"/>
    </source>
</evidence>
<organism evidence="1 2">
    <name type="scientific">Aquella oligotrophica</name>
    <dbReference type="NCBI Taxonomy" id="2067065"/>
    <lineage>
        <taxon>Bacteria</taxon>
        <taxon>Pseudomonadati</taxon>
        <taxon>Pseudomonadota</taxon>
        <taxon>Betaproteobacteria</taxon>
        <taxon>Neisseriales</taxon>
        <taxon>Neisseriaceae</taxon>
        <taxon>Aquella</taxon>
    </lineage>
</organism>
<sequence>MNNERKILRRGTQDIELGYLEGYLQSDRYQKIANELLSILPVYQTINGVTTRLRSKKGTNGRKKVIASRVTIIG</sequence>
<proteinExistence type="predicted"/>
<reference evidence="2" key="1">
    <citation type="submission" date="2017-11" db="EMBL/GenBank/DDBJ databases">
        <authorList>
            <person name="Chan K.G."/>
            <person name="Lee L.S."/>
        </authorList>
    </citation>
    <scope>NUCLEOTIDE SEQUENCE [LARGE SCALE GENOMIC DNA]</scope>
    <source>
        <strain evidence="2">DSM 100970</strain>
    </source>
</reference>
<dbReference type="Proteomes" id="UP000236655">
    <property type="component" value="Chromosome"/>
</dbReference>
<dbReference type="RefSeq" id="WP_102951196.1">
    <property type="nucleotide sequence ID" value="NZ_CP024847.1"/>
</dbReference>